<feature type="compositionally biased region" description="Basic and acidic residues" evidence="1">
    <location>
        <begin position="66"/>
        <end position="77"/>
    </location>
</feature>
<evidence type="ECO:0000313" key="3">
    <source>
        <dbReference type="Proteomes" id="UP001156873"/>
    </source>
</evidence>
<proteinExistence type="predicted"/>
<evidence type="ECO:0000256" key="1">
    <source>
        <dbReference type="SAM" id="MobiDB-lite"/>
    </source>
</evidence>
<evidence type="ECO:0000313" key="2">
    <source>
        <dbReference type="EMBL" id="MDH5832468.1"/>
    </source>
</evidence>
<keyword evidence="3" id="KW-1185">Reference proteome</keyword>
<organism evidence="2 3">
    <name type="scientific">Luteimonas kalidii</name>
    <dbReference type="NCBI Taxonomy" id="3042025"/>
    <lineage>
        <taxon>Bacteria</taxon>
        <taxon>Pseudomonadati</taxon>
        <taxon>Pseudomonadota</taxon>
        <taxon>Gammaproteobacteria</taxon>
        <taxon>Lysobacterales</taxon>
        <taxon>Lysobacteraceae</taxon>
        <taxon>Luteimonas</taxon>
    </lineage>
</organism>
<gene>
    <name evidence="2" type="ORF">QFW81_00785</name>
</gene>
<accession>A0ABT6JPR4</accession>
<name>A0ABT6JPR4_9GAMM</name>
<dbReference type="RefSeq" id="WP_280576654.1">
    <property type="nucleotide sequence ID" value="NZ_JARXRO010000007.1"/>
</dbReference>
<sequence length="77" mass="8281">MSFVRVASSVGCVGYGVGDCRRWISGKEIAADLDRPGNVSERSFGNRLQLLKNPKPTGHRKPSAAGRDRGKHAMDGV</sequence>
<comment type="caution">
    <text evidence="2">The sequence shown here is derived from an EMBL/GenBank/DDBJ whole genome shotgun (WGS) entry which is preliminary data.</text>
</comment>
<evidence type="ECO:0008006" key="4">
    <source>
        <dbReference type="Google" id="ProtNLM"/>
    </source>
</evidence>
<feature type="region of interest" description="Disordered" evidence="1">
    <location>
        <begin position="35"/>
        <end position="77"/>
    </location>
</feature>
<reference evidence="2 3" key="1">
    <citation type="submission" date="2023-04" db="EMBL/GenBank/DDBJ databases">
        <title>Luteimonas sp. M1R5S59.</title>
        <authorList>
            <person name="Sun J.-Q."/>
        </authorList>
    </citation>
    <scope>NUCLEOTIDE SEQUENCE [LARGE SCALE GENOMIC DNA]</scope>
    <source>
        <strain evidence="2 3">M1R5S59</strain>
    </source>
</reference>
<dbReference type="Proteomes" id="UP001156873">
    <property type="component" value="Unassembled WGS sequence"/>
</dbReference>
<dbReference type="EMBL" id="JARXRO010000007">
    <property type="protein sequence ID" value="MDH5832468.1"/>
    <property type="molecule type" value="Genomic_DNA"/>
</dbReference>
<protein>
    <recommendedName>
        <fullName evidence="4">Transposase</fullName>
    </recommendedName>
</protein>
<feature type="non-terminal residue" evidence="2">
    <location>
        <position position="77"/>
    </location>
</feature>